<proteinExistence type="predicted"/>
<feature type="coiled-coil region" evidence="1">
    <location>
        <begin position="14"/>
        <end position="48"/>
    </location>
</feature>
<feature type="compositionally biased region" description="Polar residues" evidence="2">
    <location>
        <begin position="195"/>
        <end position="207"/>
    </location>
</feature>
<name>A0A6G1GVG6_9PEZI</name>
<reference evidence="3" key="1">
    <citation type="journal article" date="2020" name="Stud. Mycol.">
        <title>101 Dothideomycetes genomes: a test case for predicting lifestyles and emergence of pathogens.</title>
        <authorList>
            <person name="Haridas S."/>
            <person name="Albert R."/>
            <person name="Binder M."/>
            <person name="Bloem J."/>
            <person name="Labutti K."/>
            <person name="Salamov A."/>
            <person name="Andreopoulos B."/>
            <person name="Baker S."/>
            <person name="Barry K."/>
            <person name="Bills G."/>
            <person name="Bluhm B."/>
            <person name="Cannon C."/>
            <person name="Castanera R."/>
            <person name="Culley D."/>
            <person name="Daum C."/>
            <person name="Ezra D."/>
            <person name="Gonzalez J."/>
            <person name="Henrissat B."/>
            <person name="Kuo A."/>
            <person name="Liang C."/>
            <person name="Lipzen A."/>
            <person name="Lutzoni F."/>
            <person name="Magnuson J."/>
            <person name="Mondo S."/>
            <person name="Nolan M."/>
            <person name="Ohm R."/>
            <person name="Pangilinan J."/>
            <person name="Park H.-J."/>
            <person name="Ramirez L."/>
            <person name="Alfaro M."/>
            <person name="Sun H."/>
            <person name="Tritt A."/>
            <person name="Yoshinaga Y."/>
            <person name="Zwiers L.-H."/>
            <person name="Turgeon B."/>
            <person name="Goodwin S."/>
            <person name="Spatafora J."/>
            <person name="Crous P."/>
            <person name="Grigoriev I."/>
        </authorList>
    </citation>
    <scope>NUCLEOTIDE SEQUENCE</scope>
    <source>
        <strain evidence="3">CBS 113979</strain>
    </source>
</reference>
<dbReference type="AlphaFoldDB" id="A0A6G1GVG6"/>
<dbReference type="Proteomes" id="UP000800041">
    <property type="component" value="Unassembled WGS sequence"/>
</dbReference>
<sequence length="311" mass="34725">MRQSTWQLELLRSFSAAEASRKKLEANLKSEQERNRELQETVLEMQNGLMGADTGRSSSFADSSMFNGLNVAAALGITSSTIHELDKHGFGNQDTNYDRLIEKYKNSFRAEKSASANSNSHTASRSFVEEERTPSSANWPPAPMEAHDSSRQSSSSFHPVSDTLRNGNGHHLTDENEQDDTDAENEADDAMDTNGHGTDTAVRQQQEQHPRGSLFDIGHYAHAEFLQKTQQPQQQHIGKASRLSATTSTPTPMASHFSDKEDKEERRRYWLDSGGLESYTRSFRWRGLGFPAFVYITTVPCEATLLTATTT</sequence>
<feature type="compositionally biased region" description="Low complexity" evidence="2">
    <location>
        <begin position="244"/>
        <end position="255"/>
    </location>
</feature>
<keyword evidence="4" id="KW-1185">Reference proteome</keyword>
<evidence type="ECO:0000313" key="3">
    <source>
        <dbReference type="EMBL" id="KAF1984951.1"/>
    </source>
</evidence>
<feature type="region of interest" description="Disordered" evidence="2">
    <location>
        <begin position="110"/>
        <end position="210"/>
    </location>
</feature>
<organism evidence="3 4">
    <name type="scientific">Aulographum hederae CBS 113979</name>
    <dbReference type="NCBI Taxonomy" id="1176131"/>
    <lineage>
        <taxon>Eukaryota</taxon>
        <taxon>Fungi</taxon>
        <taxon>Dikarya</taxon>
        <taxon>Ascomycota</taxon>
        <taxon>Pezizomycotina</taxon>
        <taxon>Dothideomycetes</taxon>
        <taxon>Pleosporomycetidae</taxon>
        <taxon>Aulographales</taxon>
        <taxon>Aulographaceae</taxon>
    </lineage>
</organism>
<gene>
    <name evidence="3" type="ORF">K402DRAFT_122160</name>
</gene>
<accession>A0A6G1GVG6</accession>
<feature type="compositionally biased region" description="Acidic residues" evidence="2">
    <location>
        <begin position="175"/>
        <end position="191"/>
    </location>
</feature>
<evidence type="ECO:0000313" key="4">
    <source>
        <dbReference type="Proteomes" id="UP000800041"/>
    </source>
</evidence>
<evidence type="ECO:0000256" key="2">
    <source>
        <dbReference type="SAM" id="MobiDB-lite"/>
    </source>
</evidence>
<protein>
    <submittedName>
        <fullName evidence="3">Uncharacterized protein</fullName>
    </submittedName>
</protein>
<feature type="compositionally biased region" description="Low complexity" evidence="2">
    <location>
        <begin position="113"/>
        <end position="126"/>
    </location>
</feature>
<feature type="region of interest" description="Disordered" evidence="2">
    <location>
        <begin position="228"/>
        <end position="264"/>
    </location>
</feature>
<keyword evidence="1" id="KW-0175">Coiled coil</keyword>
<evidence type="ECO:0000256" key="1">
    <source>
        <dbReference type="SAM" id="Coils"/>
    </source>
</evidence>
<dbReference type="EMBL" id="ML977165">
    <property type="protein sequence ID" value="KAF1984951.1"/>
    <property type="molecule type" value="Genomic_DNA"/>
</dbReference>